<dbReference type="InterPro" id="IPR016440">
    <property type="entry name" value="Rubredoxin-O_OxRdtase"/>
</dbReference>
<dbReference type="GO" id="GO:0009055">
    <property type="term" value="F:electron transfer activity"/>
    <property type="evidence" value="ECO:0007669"/>
    <property type="project" value="InterPro"/>
</dbReference>
<dbReference type="PIRSF" id="PIRSF005243">
    <property type="entry name" value="ROO"/>
    <property type="match status" value="1"/>
</dbReference>
<dbReference type="Pfam" id="PF00258">
    <property type="entry name" value="Flavodoxin_1"/>
    <property type="match status" value="1"/>
</dbReference>
<dbReference type="CDD" id="cd07709">
    <property type="entry name" value="flavodiiron_proteins_MBL-fold"/>
    <property type="match status" value="1"/>
</dbReference>
<evidence type="ECO:0000259" key="6">
    <source>
        <dbReference type="PROSITE" id="PS50902"/>
    </source>
</evidence>
<dbReference type="InterPro" id="IPR045761">
    <property type="entry name" value="ODP_dom"/>
</dbReference>
<evidence type="ECO:0000256" key="5">
    <source>
        <dbReference type="ARBA" id="ARBA00023004"/>
    </source>
</evidence>
<dbReference type="SUPFAM" id="SSF52218">
    <property type="entry name" value="Flavoproteins"/>
    <property type="match status" value="1"/>
</dbReference>
<dbReference type="AlphaFoldDB" id="A0A1S1V510"/>
<evidence type="ECO:0000256" key="1">
    <source>
        <dbReference type="ARBA" id="ARBA00001962"/>
    </source>
</evidence>
<dbReference type="Gene3D" id="3.40.50.360">
    <property type="match status" value="1"/>
</dbReference>
<dbReference type="PANTHER" id="PTHR32145:SF11">
    <property type="entry name" value="DIFLAVIN FLAVOPROTEIN A 2-RELATED"/>
    <property type="match status" value="1"/>
</dbReference>
<comment type="similarity">
    <text evidence="2">In the N-terminal section; belongs to the zinc metallo-hydrolase group 3 family.</text>
</comment>
<keyword evidence="7" id="KW-0560">Oxidoreductase</keyword>
<keyword evidence="8" id="KW-1185">Reference proteome</keyword>
<dbReference type="Gene3D" id="3.60.15.10">
    <property type="entry name" value="Ribonuclease Z/Hydroxyacylglutathione hydrolase-like"/>
    <property type="match status" value="1"/>
</dbReference>
<organism evidence="7 8">
    <name type="scientific">Andreesenia angusta</name>
    <dbReference type="NCBI Taxonomy" id="39480"/>
    <lineage>
        <taxon>Bacteria</taxon>
        <taxon>Bacillati</taxon>
        <taxon>Bacillota</taxon>
        <taxon>Tissierellia</taxon>
        <taxon>Tissierellales</taxon>
        <taxon>Gottschalkiaceae</taxon>
        <taxon>Andreesenia</taxon>
    </lineage>
</organism>
<evidence type="ECO:0000313" key="8">
    <source>
        <dbReference type="Proteomes" id="UP000180254"/>
    </source>
</evidence>
<sequence>MDNTKVLNLKEDIKWIGILDPTLVTFDVVMETQYGTTYNSYFIDADKKTIIETSKDTYQKEYLEKVKSVVNPEEIEYIVMNHTEPDHSGNLKELLKIAPNATVVASKTGVKFLRDITNQEFKHIIVSDGDTLDLGNKTLRFIGAPFLHWPDTIYTYVEEDKVLFSCDSFGCHYCNENVFEDLVGDFSDAFKYYFDVIMSPFSQHMLNAIEKVEKLDIDIIAPGHGPVLRDNWKKWVETTKQYAKDSLEHKHEGKPNALITYVSAYGNTKRIAELIAKGIESAGDIDVELLDVESGVGFETLEGKVEKADAILIGTPTINQNTFPQIYQVFGAINPVTSRGKIAGAFGSYGWSGEAVGIVNNIFKLLKLKPHGDGLKVLFVPKEDQEENECTEFGREIGESLIESFK</sequence>
<dbReference type="InterPro" id="IPR001279">
    <property type="entry name" value="Metallo-B-lactamas"/>
</dbReference>
<dbReference type="STRING" id="39480.EUAN_19430"/>
<evidence type="ECO:0000313" key="7">
    <source>
        <dbReference type="EMBL" id="OHW61628.1"/>
    </source>
</evidence>
<evidence type="ECO:0000256" key="4">
    <source>
        <dbReference type="ARBA" id="ARBA00022982"/>
    </source>
</evidence>
<dbReference type="SMART" id="SM00849">
    <property type="entry name" value="Lactamase_B"/>
    <property type="match status" value="1"/>
</dbReference>
<feature type="domain" description="Flavodoxin-like" evidence="6">
    <location>
        <begin position="257"/>
        <end position="398"/>
    </location>
</feature>
<keyword evidence="3" id="KW-0813">Transport</keyword>
<dbReference type="RefSeq" id="WP_071064050.1">
    <property type="nucleotide sequence ID" value="NZ_MKIE01000009.1"/>
</dbReference>
<dbReference type="PANTHER" id="PTHR32145">
    <property type="entry name" value="DIFLAVIN FLAVOPROTEIN A 2-RELATED"/>
    <property type="match status" value="1"/>
</dbReference>
<reference evidence="7 8" key="1">
    <citation type="submission" date="2016-09" db="EMBL/GenBank/DDBJ databases">
        <title>Genome sequence of Eubacterium angustum.</title>
        <authorList>
            <person name="Poehlein A."/>
            <person name="Daniel R."/>
        </authorList>
    </citation>
    <scope>NUCLEOTIDE SEQUENCE [LARGE SCALE GENOMIC DNA]</scope>
    <source>
        <strain evidence="7 8">DSM 1989</strain>
    </source>
</reference>
<dbReference type="EC" id="1.6.3.-" evidence="7"/>
<proteinExistence type="inferred from homology"/>
<protein>
    <submittedName>
        <fullName evidence="7">Flavo-diiron protein FprA2</fullName>
        <ecNumber evidence="7">1.6.3.-</ecNumber>
    </submittedName>
</protein>
<comment type="caution">
    <text evidence="7">The sequence shown here is derived from an EMBL/GenBank/DDBJ whole genome shotgun (WGS) entry which is preliminary data.</text>
</comment>
<evidence type="ECO:0000256" key="3">
    <source>
        <dbReference type="ARBA" id="ARBA00022448"/>
    </source>
</evidence>
<dbReference type="Proteomes" id="UP000180254">
    <property type="component" value="Unassembled WGS sequence"/>
</dbReference>
<dbReference type="InterPro" id="IPR036866">
    <property type="entry name" value="RibonucZ/Hydroxyglut_hydro"/>
</dbReference>
<dbReference type="OrthoDB" id="9807946at2"/>
<dbReference type="GO" id="GO:0016651">
    <property type="term" value="F:oxidoreductase activity, acting on NAD(P)H"/>
    <property type="evidence" value="ECO:0007669"/>
    <property type="project" value="UniProtKB-ARBA"/>
</dbReference>
<name>A0A1S1V510_9FIRM</name>
<dbReference type="EMBL" id="MKIE01000009">
    <property type="protein sequence ID" value="OHW61628.1"/>
    <property type="molecule type" value="Genomic_DNA"/>
</dbReference>
<comment type="cofactor">
    <cofactor evidence="1">
        <name>Fe cation</name>
        <dbReference type="ChEBI" id="CHEBI:24875"/>
    </cofactor>
</comment>
<dbReference type="InterPro" id="IPR051285">
    <property type="entry name" value="NADH_oxidoreductase_modular"/>
</dbReference>
<dbReference type="InterPro" id="IPR029039">
    <property type="entry name" value="Flavoprotein-like_sf"/>
</dbReference>
<keyword evidence="5" id="KW-0408">Iron</keyword>
<dbReference type="GO" id="GO:0010181">
    <property type="term" value="F:FMN binding"/>
    <property type="evidence" value="ECO:0007669"/>
    <property type="project" value="InterPro"/>
</dbReference>
<dbReference type="GO" id="GO:0046872">
    <property type="term" value="F:metal ion binding"/>
    <property type="evidence" value="ECO:0007669"/>
    <property type="project" value="InterPro"/>
</dbReference>
<evidence type="ECO:0000256" key="2">
    <source>
        <dbReference type="ARBA" id="ARBA00007121"/>
    </source>
</evidence>
<dbReference type="PROSITE" id="PS50902">
    <property type="entry name" value="FLAVODOXIN_LIKE"/>
    <property type="match status" value="1"/>
</dbReference>
<accession>A0A1S1V510</accession>
<dbReference type="Pfam" id="PF19583">
    <property type="entry name" value="ODP"/>
    <property type="match status" value="1"/>
</dbReference>
<gene>
    <name evidence="7" type="primary">fprA2</name>
    <name evidence="7" type="ORF">EUAN_19430</name>
</gene>
<keyword evidence="4" id="KW-0249">Electron transport</keyword>
<dbReference type="SUPFAM" id="SSF56281">
    <property type="entry name" value="Metallo-hydrolase/oxidoreductase"/>
    <property type="match status" value="1"/>
</dbReference>
<dbReference type="InterPro" id="IPR008254">
    <property type="entry name" value="Flavodoxin/NO_synth"/>
</dbReference>